<organism evidence="1 2">
    <name type="scientific">Elizabethkingia miricola</name>
    <name type="common">Chryseobacterium miricola</name>
    <dbReference type="NCBI Taxonomy" id="172045"/>
    <lineage>
        <taxon>Bacteria</taxon>
        <taxon>Pseudomonadati</taxon>
        <taxon>Bacteroidota</taxon>
        <taxon>Flavobacteriia</taxon>
        <taxon>Flavobacteriales</taxon>
        <taxon>Weeksellaceae</taxon>
        <taxon>Elizabethkingia</taxon>
    </lineage>
</organism>
<reference evidence="1 2" key="1">
    <citation type="submission" date="2023-06" db="EMBL/GenBank/DDBJ databases">
        <title>Nosocomial Elizabethkingia miricola genome.</title>
        <authorList>
            <person name="Morgado S."/>
            <person name="Fonseca E."/>
            <person name="Freitas F."/>
            <person name="Vicente A.C."/>
        </authorList>
    </citation>
    <scope>NUCLEOTIDE SEQUENCE [LARGE SCALE GENOMIC DNA]</scope>
    <source>
        <strain evidence="1 2">EM15</strain>
    </source>
</reference>
<gene>
    <name evidence="1" type="ORF">QT385_20335</name>
</gene>
<dbReference type="EMBL" id="JAUCQJ010000007">
    <property type="protein sequence ID" value="MDQ8751016.1"/>
    <property type="molecule type" value="Genomic_DNA"/>
</dbReference>
<dbReference type="RefSeq" id="WP_099513084.1">
    <property type="nucleotide sequence ID" value="NZ_CP040516.1"/>
</dbReference>
<comment type="caution">
    <text evidence="1">The sequence shown here is derived from an EMBL/GenBank/DDBJ whole genome shotgun (WGS) entry which is preliminary data.</text>
</comment>
<evidence type="ECO:0008006" key="3">
    <source>
        <dbReference type="Google" id="ProtNLM"/>
    </source>
</evidence>
<sequence length="132" mass="15800">MKKKIFCQSIFVIICLFLVNCKENDKDIRDFNDYPFDTMILGEGSYAIGYKYEINNVYYANKTYNFIYYPQDFMERKFLESGILTNSEYPVYWRNVDLPFRIIKKANNDTLTVVKGGKKFIFKRTIIQQDDK</sequence>
<proteinExistence type="predicted"/>
<protein>
    <recommendedName>
        <fullName evidence="3">Lipoprotein</fullName>
    </recommendedName>
</protein>
<dbReference type="AlphaFoldDB" id="A0ABD5BAX6"/>
<name>A0ABD5BAX6_ELIMR</name>
<evidence type="ECO:0000313" key="1">
    <source>
        <dbReference type="EMBL" id="MDQ8751016.1"/>
    </source>
</evidence>
<evidence type="ECO:0000313" key="2">
    <source>
        <dbReference type="Proteomes" id="UP001239265"/>
    </source>
</evidence>
<dbReference type="Proteomes" id="UP001239265">
    <property type="component" value="Unassembled WGS sequence"/>
</dbReference>
<accession>A0ABD5BAX6</accession>